<dbReference type="GO" id="GO:0005524">
    <property type="term" value="F:ATP binding"/>
    <property type="evidence" value="ECO:0007669"/>
    <property type="project" value="UniProtKB-UniRule"/>
</dbReference>
<keyword evidence="6 8" id="KW-0648">Protein biosynthesis</keyword>
<dbReference type="InterPro" id="IPR033910">
    <property type="entry name" value="GluRS_core"/>
</dbReference>
<dbReference type="GO" id="GO:0005829">
    <property type="term" value="C:cytosol"/>
    <property type="evidence" value="ECO:0007669"/>
    <property type="project" value="TreeGrafter"/>
</dbReference>
<dbReference type="Gene3D" id="3.40.50.620">
    <property type="entry name" value="HUPs"/>
    <property type="match status" value="1"/>
</dbReference>
<dbReference type="GO" id="GO:0000049">
    <property type="term" value="F:tRNA binding"/>
    <property type="evidence" value="ECO:0007669"/>
    <property type="project" value="InterPro"/>
</dbReference>
<dbReference type="PRINTS" id="PR00987">
    <property type="entry name" value="TRNASYNTHGLU"/>
</dbReference>
<dbReference type="HAMAP" id="MF_00022">
    <property type="entry name" value="Glu_tRNA_synth_type1"/>
    <property type="match status" value="1"/>
</dbReference>
<evidence type="ECO:0000256" key="2">
    <source>
        <dbReference type="ARBA" id="ARBA00022490"/>
    </source>
</evidence>
<feature type="binding site" evidence="8">
    <location>
        <position position="259"/>
    </location>
    <ligand>
        <name>ATP</name>
        <dbReference type="ChEBI" id="CHEBI:30616"/>
    </ligand>
</feature>
<dbReference type="Pfam" id="PF00749">
    <property type="entry name" value="tRNA-synt_1c"/>
    <property type="match status" value="1"/>
</dbReference>
<evidence type="ECO:0000256" key="4">
    <source>
        <dbReference type="ARBA" id="ARBA00022741"/>
    </source>
</evidence>
<dbReference type="InterPro" id="IPR020751">
    <property type="entry name" value="aa-tRNA-synth_I_codon-bd_sub2"/>
</dbReference>
<evidence type="ECO:0000256" key="6">
    <source>
        <dbReference type="ARBA" id="ARBA00022917"/>
    </source>
</evidence>
<keyword evidence="4 8" id="KW-0547">Nucleotide-binding</keyword>
<keyword evidence="2 8" id="KW-0963">Cytoplasm</keyword>
<dbReference type="AlphaFoldDB" id="A0A8J3BD67"/>
<proteinExistence type="inferred from homology"/>
<dbReference type="GO" id="GO:0008270">
    <property type="term" value="F:zinc ion binding"/>
    <property type="evidence" value="ECO:0007669"/>
    <property type="project" value="InterPro"/>
</dbReference>
<dbReference type="InterPro" id="IPR001412">
    <property type="entry name" value="aa-tRNA-synth_I_CS"/>
</dbReference>
<dbReference type="GO" id="GO:0006424">
    <property type="term" value="P:glutamyl-tRNA aminoacylation"/>
    <property type="evidence" value="ECO:0007669"/>
    <property type="project" value="UniProtKB-UniRule"/>
</dbReference>
<keyword evidence="12" id="KW-1185">Reference proteome</keyword>
<comment type="caution">
    <text evidence="11">The sequence shown here is derived from an EMBL/GenBank/DDBJ whole genome shotgun (WGS) entry which is preliminary data.</text>
</comment>
<evidence type="ECO:0000259" key="9">
    <source>
        <dbReference type="Pfam" id="PF00749"/>
    </source>
</evidence>
<dbReference type="PANTHER" id="PTHR43311:SF2">
    <property type="entry name" value="GLUTAMATE--TRNA LIGASE, MITOCHONDRIAL-RELATED"/>
    <property type="match status" value="1"/>
</dbReference>
<keyword evidence="3 8" id="KW-0436">Ligase</keyword>
<dbReference type="NCBIfam" id="TIGR00464">
    <property type="entry name" value="gltX_bact"/>
    <property type="match status" value="1"/>
</dbReference>
<reference evidence="11" key="2">
    <citation type="submission" date="2020-09" db="EMBL/GenBank/DDBJ databases">
        <authorList>
            <person name="Sun Q."/>
            <person name="Ohkuma M."/>
        </authorList>
    </citation>
    <scope>NUCLEOTIDE SEQUENCE</scope>
    <source>
        <strain evidence="11">JCM 14719</strain>
    </source>
</reference>
<evidence type="ECO:0000313" key="11">
    <source>
        <dbReference type="EMBL" id="GGK05433.1"/>
    </source>
</evidence>
<dbReference type="EMBL" id="BMOF01000046">
    <property type="protein sequence ID" value="GGK05433.1"/>
    <property type="molecule type" value="Genomic_DNA"/>
</dbReference>
<comment type="catalytic activity">
    <reaction evidence="8">
        <text>tRNA(Glu) + L-glutamate + ATP = L-glutamyl-tRNA(Glu) + AMP + diphosphate</text>
        <dbReference type="Rhea" id="RHEA:23540"/>
        <dbReference type="Rhea" id="RHEA-COMP:9663"/>
        <dbReference type="Rhea" id="RHEA-COMP:9680"/>
        <dbReference type="ChEBI" id="CHEBI:29985"/>
        <dbReference type="ChEBI" id="CHEBI:30616"/>
        <dbReference type="ChEBI" id="CHEBI:33019"/>
        <dbReference type="ChEBI" id="CHEBI:78442"/>
        <dbReference type="ChEBI" id="CHEBI:78520"/>
        <dbReference type="ChEBI" id="CHEBI:456215"/>
        <dbReference type="EC" id="6.1.1.17"/>
    </reaction>
</comment>
<gene>
    <name evidence="8 11" type="primary">gltX</name>
    <name evidence="11" type="ORF">GCM10007043_19330</name>
</gene>
<dbReference type="Gene3D" id="1.10.10.350">
    <property type="match status" value="1"/>
</dbReference>
<dbReference type="EC" id="6.1.1.17" evidence="8"/>
<evidence type="ECO:0000313" key="12">
    <source>
        <dbReference type="Proteomes" id="UP000637720"/>
    </source>
</evidence>
<dbReference type="InterPro" id="IPR008925">
    <property type="entry name" value="aa_tRNA-synth_I_cd-bd_sf"/>
</dbReference>
<evidence type="ECO:0000256" key="5">
    <source>
        <dbReference type="ARBA" id="ARBA00022840"/>
    </source>
</evidence>
<keyword evidence="5 8" id="KW-0067">ATP-binding</keyword>
<feature type="short sequence motif" description="'HIGH' region" evidence="8">
    <location>
        <begin position="14"/>
        <end position="24"/>
    </location>
</feature>
<dbReference type="GO" id="GO:0004818">
    <property type="term" value="F:glutamate-tRNA ligase activity"/>
    <property type="evidence" value="ECO:0007669"/>
    <property type="project" value="UniProtKB-UniRule"/>
</dbReference>
<comment type="function">
    <text evidence="8">Catalyzes the attachment of glutamate to tRNA(Glu) in a two-step reaction: glutamate is first activated by ATP to form Glu-AMP and then transferred to the acceptor end of tRNA(Glu).</text>
</comment>
<feature type="domain" description="Aminoacyl-tRNA synthetase class I anticodon-binding" evidence="10">
    <location>
        <begin position="344"/>
        <end position="490"/>
    </location>
</feature>
<evidence type="ECO:0000256" key="8">
    <source>
        <dbReference type="HAMAP-Rule" id="MF_00022"/>
    </source>
</evidence>
<dbReference type="SUPFAM" id="SSF52374">
    <property type="entry name" value="Nucleotidylyl transferase"/>
    <property type="match status" value="1"/>
</dbReference>
<evidence type="ECO:0000256" key="3">
    <source>
        <dbReference type="ARBA" id="ARBA00022598"/>
    </source>
</evidence>
<dbReference type="FunFam" id="3.40.50.620:FF:000045">
    <property type="entry name" value="Glutamate--tRNA ligase, mitochondrial"/>
    <property type="match status" value="1"/>
</dbReference>
<comment type="caution">
    <text evidence="8">Lacks conserved residue(s) required for the propagation of feature annotation.</text>
</comment>
<dbReference type="InterPro" id="IPR000924">
    <property type="entry name" value="Glu/Gln-tRNA-synth"/>
</dbReference>
<evidence type="ECO:0000259" key="10">
    <source>
        <dbReference type="Pfam" id="PF19269"/>
    </source>
</evidence>
<sequence>MIGMDRRVRVRFAPSPTGHLHIGGARTALFNYLFARRHGGDFLVRIEDTDQKRNVEGGEAKLLDSLRWLGLEWDEGVDVGGPHGPYRCMDRLDIYRAHAERLLAEGKAYYCYCTEEELAAEREALMARGEMPRYLGKCRNLTPEERAALEREGRKPSVRFRVPEGREYVVDDLVRGTVRFETSGVGGDFVILRPDGVPTYNFAVVIDDHLMGITHVIRGEEHLSNTPRQLMIYEAFGWEPPRFAHLSLILNPNRQKMSKRDESIIQFIEQYRALGYLPEALVNFLVLLGWAPEGEHAEREFFTLDELVRLFSLERVSKAPAVFDPERLRWMNNHYLRQRPAEEIAKLAHPHLVAAGRLPQTLSDDRWQWLVDLVALFQEQMGCAADIVPLSELFFRENVDYNEEAKAVLAEPHVPAVLAAFRREAEALDAWSADAVKSALKAAQKATGHKGKQLFMPIRVAVTGQTHGPDLAQTLYLLGRERVIARLARAMEALATG</sequence>
<feature type="domain" description="Glutamyl/glutaminyl-tRNA synthetase class Ib catalytic" evidence="9">
    <location>
        <begin position="8"/>
        <end position="330"/>
    </location>
</feature>
<comment type="subunit">
    <text evidence="8">Monomer.</text>
</comment>
<keyword evidence="7 8" id="KW-0030">Aminoacyl-tRNA synthetase</keyword>
<name>A0A8J3BD67_9BACI</name>
<dbReference type="InterPro" id="IPR014729">
    <property type="entry name" value="Rossmann-like_a/b/a_fold"/>
</dbReference>
<dbReference type="Proteomes" id="UP000637720">
    <property type="component" value="Unassembled WGS sequence"/>
</dbReference>
<reference evidence="11" key="1">
    <citation type="journal article" date="2014" name="Int. J. Syst. Evol. Microbiol.">
        <title>Complete genome sequence of Corynebacterium casei LMG S-19264T (=DSM 44701T), isolated from a smear-ripened cheese.</title>
        <authorList>
            <consortium name="US DOE Joint Genome Institute (JGI-PGF)"/>
            <person name="Walter F."/>
            <person name="Albersmeier A."/>
            <person name="Kalinowski J."/>
            <person name="Ruckert C."/>
        </authorList>
    </citation>
    <scope>NUCLEOTIDE SEQUENCE</scope>
    <source>
        <strain evidence="11">JCM 14719</strain>
    </source>
</reference>
<feature type="short sequence motif" description="'KMSKS' region" evidence="8">
    <location>
        <begin position="256"/>
        <end position="260"/>
    </location>
</feature>
<dbReference type="PANTHER" id="PTHR43311">
    <property type="entry name" value="GLUTAMATE--TRNA LIGASE"/>
    <property type="match status" value="1"/>
</dbReference>
<dbReference type="InterPro" id="IPR045462">
    <property type="entry name" value="aa-tRNA-synth_I_cd-bd"/>
</dbReference>
<dbReference type="FunFam" id="1.10.10.350:FF:000002">
    <property type="entry name" value="Glutamate--tRNA ligase"/>
    <property type="match status" value="1"/>
</dbReference>
<dbReference type="Pfam" id="PF19269">
    <property type="entry name" value="Anticodon_2"/>
    <property type="match status" value="1"/>
</dbReference>
<dbReference type="SUPFAM" id="SSF48163">
    <property type="entry name" value="An anticodon-binding domain of class I aminoacyl-tRNA synthetases"/>
    <property type="match status" value="1"/>
</dbReference>
<accession>A0A8J3BD67</accession>
<dbReference type="CDD" id="cd00808">
    <property type="entry name" value="GluRS_core"/>
    <property type="match status" value="1"/>
</dbReference>
<dbReference type="InterPro" id="IPR049940">
    <property type="entry name" value="GluQ/Sye"/>
</dbReference>
<dbReference type="PROSITE" id="PS00178">
    <property type="entry name" value="AA_TRNA_LIGASE_I"/>
    <property type="match status" value="1"/>
</dbReference>
<dbReference type="InterPro" id="IPR004527">
    <property type="entry name" value="Glu-tRNA-ligase_bac/mito"/>
</dbReference>
<comment type="subcellular location">
    <subcellularLocation>
        <location evidence="8">Cytoplasm</location>
    </subcellularLocation>
</comment>
<dbReference type="InterPro" id="IPR020058">
    <property type="entry name" value="Glu/Gln-tRNA-synth_Ib_cat-dom"/>
</dbReference>
<comment type="similarity">
    <text evidence="1 8">Belongs to the class-I aminoacyl-tRNA synthetase family. Glutamate--tRNA ligase type 1 subfamily.</text>
</comment>
<protein>
    <recommendedName>
        <fullName evidence="8">Glutamate--tRNA ligase</fullName>
        <ecNumber evidence="8">6.1.1.17</ecNumber>
    </recommendedName>
    <alternativeName>
        <fullName evidence="8">Glutamyl-tRNA synthetase</fullName>
        <shortName evidence="8">GluRS</shortName>
    </alternativeName>
</protein>
<evidence type="ECO:0000256" key="1">
    <source>
        <dbReference type="ARBA" id="ARBA00007894"/>
    </source>
</evidence>
<evidence type="ECO:0000256" key="7">
    <source>
        <dbReference type="ARBA" id="ARBA00023146"/>
    </source>
</evidence>
<organism evidence="11 12">
    <name type="scientific">Calditerricola satsumensis</name>
    <dbReference type="NCBI Taxonomy" id="373054"/>
    <lineage>
        <taxon>Bacteria</taxon>
        <taxon>Bacillati</taxon>
        <taxon>Bacillota</taxon>
        <taxon>Bacilli</taxon>
        <taxon>Bacillales</taxon>
        <taxon>Bacillaceae</taxon>
        <taxon>Calditerricola</taxon>
    </lineage>
</organism>